<evidence type="ECO:0000256" key="1">
    <source>
        <dbReference type="ARBA" id="ARBA00006712"/>
    </source>
</evidence>
<feature type="region of interest" description="Disordered" evidence="3">
    <location>
        <begin position="443"/>
        <end position="468"/>
    </location>
</feature>
<dbReference type="SUPFAM" id="SSF48371">
    <property type="entry name" value="ARM repeat"/>
    <property type="match status" value="1"/>
</dbReference>
<evidence type="ECO:0000259" key="5">
    <source>
        <dbReference type="Pfam" id="PF04064"/>
    </source>
</evidence>
<name>A0A2D0XHY7_9BASI</name>
<comment type="similarity">
    <text evidence="1">Belongs to the HGH1 family.</text>
</comment>
<feature type="domain" description="Protein HGH1 N-terminal" evidence="4">
    <location>
        <begin position="279"/>
        <end position="517"/>
    </location>
</feature>
<dbReference type="InterPro" id="IPR011989">
    <property type="entry name" value="ARM-like"/>
</dbReference>
<dbReference type="AlphaFoldDB" id="A0A2D0XHY7"/>
<accession>A0A2D0XHY7</accession>
<dbReference type="PANTHER" id="PTHR13387:SF9">
    <property type="entry name" value="PROTEIN HGH1 HOMOLOG"/>
    <property type="match status" value="1"/>
</dbReference>
<feature type="region of interest" description="Disordered" evidence="3">
    <location>
        <begin position="250"/>
        <end position="274"/>
    </location>
</feature>
<dbReference type="Pfam" id="PF04063">
    <property type="entry name" value="DUF383"/>
    <property type="match status" value="1"/>
</dbReference>
<dbReference type="InterPro" id="IPR007206">
    <property type="entry name" value="Protein_HGH1_C"/>
</dbReference>
<gene>
    <name evidence="6" type="ORF">SPAR02212</name>
</gene>
<feature type="domain" description="Protein HGH1 C-terminal" evidence="5">
    <location>
        <begin position="523"/>
        <end position="575"/>
    </location>
</feature>
<evidence type="ECO:0000259" key="4">
    <source>
        <dbReference type="Pfam" id="PF04063"/>
    </source>
</evidence>
<dbReference type="EMBL" id="KY000273">
    <property type="protein sequence ID" value="ASF90222.1"/>
    <property type="molecule type" value="Genomic_DNA"/>
</dbReference>
<evidence type="ECO:0000256" key="3">
    <source>
        <dbReference type="SAM" id="MobiDB-lite"/>
    </source>
</evidence>
<dbReference type="InterPro" id="IPR016024">
    <property type="entry name" value="ARM-type_fold"/>
</dbReference>
<proteinExistence type="inferred from homology"/>
<feature type="compositionally biased region" description="Polar residues" evidence="3">
    <location>
        <begin position="443"/>
        <end position="453"/>
    </location>
</feature>
<dbReference type="PANTHER" id="PTHR13387">
    <property type="entry name" value="PROTEIN HGH1 HOMOLOG"/>
    <property type="match status" value="1"/>
</dbReference>
<protein>
    <recommendedName>
        <fullName evidence="2">Protein HGH1 homolog</fullName>
    </recommendedName>
</protein>
<organism evidence="6">
    <name type="scientific">Bartheletia paradoxa</name>
    <dbReference type="NCBI Taxonomy" id="669517"/>
    <lineage>
        <taxon>Eukaryota</taxon>
        <taxon>Fungi</taxon>
        <taxon>Dikarya</taxon>
        <taxon>Basidiomycota</taxon>
        <taxon>Agaricomycotina</taxon>
        <taxon>Bartheletiomycetes</taxon>
        <taxon>Bartheletiales</taxon>
        <taxon>Bartheletiaceae</taxon>
        <taxon>Bartheletia</taxon>
    </lineage>
</organism>
<dbReference type="Gene3D" id="1.25.10.10">
    <property type="entry name" value="Leucine-rich Repeat Variant"/>
    <property type="match status" value="1"/>
</dbReference>
<dbReference type="Pfam" id="PF04064">
    <property type="entry name" value="DUF384"/>
    <property type="match status" value="1"/>
</dbReference>
<feature type="region of interest" description="Disordered" evidence="3">
    <location>
        <begin position="592"/>
        <end position="619"/>
    </location>
</feature>
<dbReference type="InterPro" id="IPR007205">
    <property type="entry name" value="Protein_HGH1_N"/>
</dbReference>
<evidence type="ECO:0000256" key="2">
    <source>
        <dbReference type="ARBA" id="ARBA00014076"/>
    </source>
</evidence>
<dbReference type="InterPro" id="IPR039717">
    <property type="entry name" value="Hgh1"/>
</dbReference>
<sequence>MEAQLLELLDFLHDPHPQVRAIALGNLIGYTRKGSEHRQIFLRGATLAGSGGLAAAAANKARGDKPKNAGPLRDIKLLCRDSPVTAHDAFSALINLSDTESVAKLIAEGEDDFLEFLVSYIVNPTSLLSDLAAMLLSNLTKVSSVASALLSLTLPVGVARVPASTFPASAYSAQSKTLPKYLPNTAGQVAWFLPSARSGSAVPPKLKPTAPGAQATIKEVSPAQLAKEAADRAAAAAAALVPTAIGEEAPYVPEDGETDPSLEFGAPSPLTEEEKREVRYETIANVRAIPLLLDAFVEGSEVNAALGEGLKEGAKAEESTGGEGKRRKGNCHFLASVFANVTILPAGRSYFLTPVPSTFALLRLPPLPNAEPDPVSLALSRIDEGEAEGYEYPLGKLVSFLEHPDTIRRGGVVSVVKNCAFVKTAHRIILSEETDRVPFVLTHPTQTSTSTSGEPPAAKRQRAKGARGTAPGVNALGYILLPLCGPEEFDLEDQDALPPSVQFLPSTTKRERDPVLRLALVESLLLLCTTLYGRENLRARGVYTVVKVAHTVEKDPKVAEAIHRLVNILMRSEPPASVSSLPEVIQSGDEASFSLDGEEDNNEDPSLGQGLMEGEEIEEDEEDKIFRMAWEKGHAKEVEKVDEDMVIEEV</sequence>
<evidence type="ECO:0000313" key="6">
    <source>
        <dbReference type="EMBL" id="ASF90222.1"/>
    </source>
</evidence>
<reference evidence="6" key="1">
    <citation type="submission" date="2016-10" db="EMBL/GenBank/DDBJ databases">
        <title>Phylogenomic data for the living fossil Bartheletia paradoxa suggests that the early evolutionary history of major basidiomycete lineages might not be bifurcate.</title>
        <authorList>
            <person name="Mishra B."/>
            <person name="Choi Y.-J."/>
            <person name="Bauer R."/>
            <person name="Thines M."/>
        </authorList>
    </citation>
    <scope>NUCLEOTIDE SEQUENCE</scope>
</reference>